<reference evidence="3" key="1">
    <citation type="journal article" date="2020" name="Nature">
        <title>Giant virus diversity and host interactions through global metagenomics.</title>
        <authorList>
            <person name="Schulz F."/>
            <person name="Roux S."/>
            <person name="Paez-Espino D."/>
            <person name="Jungbluth S."/>
            <person name="Walsh D.A."/>
            <person name="Denef V.J."/>
            <person name="McMahon K.D."/>
            <person name="Konstantinidis K.T."/>
            <person name="Eloe-Fadrosh E.A."/>
            <person name="Kyrpides N.C."/>
            <person name="Woyke T."/>
        </authorList>
    </citation>
    <scope>NUCLEOTIDE SEQUENCE</scope>
    <source>
        <strain evidence="3">GVMAG-M-3300027769-26</strain>
    </source>
</reference>
<name>A0A6C0LAR1_9ZZZZ</name>
<sequence>MARRYSKKSHFDELRKNEQTSRAGFGWEEGEEERLLAMRTEKSSYEDIAAELKRTSRSIQTRIYQYICRLVEHENADEAELIAKYDVNPDDLKDFKVKRDEYFTKVSARKRPNRYNKDESKPYIQPESRNINNDIRNELNVLRQEVRDLRKEVRDIRDRI</sequence>
<evidence type="ECO:0000313" key="3">
    <source>
        <dbReference type="EMBL" id="QHU27673.1"/>
    </source>
</evidence>
<dbReference type="EMBL" id="MN740460">
    <property type="protein sequence ID" value="QHU27673.1"/>
    <property type="molecule type" value="Genomic_DNA"/>
</dbReference>
<protein>
    <submittedName>
        <fullName evidence="3">Uncharacterized protein</fullName>
    </submittedName>
</protein>
<dbReference type="AlphaFoldDB" id="A0A6C0LAR1"/>
<feature type="coiled-coil region" evidence="1">
    <location>
        <begin position="132"/>
        <end position="159"/>
    </location>
</feature>
<keyword evidence="1" id="KW-0175">Coiled coil</keyword>
<evidence type="ECO:0000256" key="1">
    <source>
        <dbReference type="SAM" id="Coils"/>
    </source>
</evidence>
<feature type="region of interest" description="Disordered" evidence="2">
    <location>
        <begin position="1"/>
        <end position="26"/>
    </location>
</feature>
<proteinExistence type="predicted"/>
<feature type="compositionally biased region" description="Basic and acidic residues" evidence="2">
    <location>
        <begin position="9"/>
        <end position="19"/>
    </location>
</feature>
<accession>A0A6C0LAR1</accession>
<evidence type="ECO:0000256" key="2">
    <source>
        <dbReference type="SAM" id="MobiDB-lite"/>
    </source>
</evidence>
<organism evidence="3">
    <name type="scientific">viral metagenome</name>
    <dbReference type="NCBI Taxonomy" id="1070528"/>
    <lineage>
        <taxon>unclassified sequences</taxon>
        <taxon>metagenomes</taxon>
        <taxon>organismal metagenomes</taxon>
    </lineage>
</organism>